<feature type="region of interest" description="Disordered" evidence="2">
    <location>
        <begin position="324"/>
        <end position="367"/>
    </location>
</feature>
<sequence>MRARTRRRNVKKKNKGKIALITLLVIVLIGAGGYVFRKPLTVMAFDLFLSGQVEEKLQKSYAPLEGEQPKPVVKEQDFKPFSTLLLGVDQRKNEPARSDTMIYAVVRPKDSRVLLISIPRDTYTEIVGKGKEDKINHAYAFGGEKMAKDTVENLIGAPADYYAAINFQGLREVVDALDGVKLPITEDIVNKQKDHEKFTIKANKPLYDGQEALNFVRYREDSDFNRTKRHQIFLSALVDRMLELGQVSKIPDLMDMLGDNFKTDMMPSMIIDLSKEILLNQAPAINGFTIMGEGMRKHGIYYDKANEEDIAFAKQMIDSWMNPDTPADQLLVPASRDAASKKDSDGTSGTQKQNNSNSTPGETAAAR</sequence>
<proteinExistence type="inferred from homology"/>
<dbReference type="NCBIfam" id="TIGR00350">
    <property type="entry name" value="lytR_cpsA_psr"/>
    <property type="match status" value="1"/>
</dbReference>
<evidence type="ECO:0000256" key="1">
    <source>
        <dbReference type="ARBA" id="ARBA00006068"/>
    </source>
</evidence>
<evidence type="ECO:0000256" key="2">
    <source>
        <dbReference type="SAM" id="MobiDB-lite"/>
    </source>
</evidence>
<dbReference type="Gene3D" id="3.40.630.190">
    <property type="entry name" value="LCP protein"/>
    <property type="match status" value="1"/>
</dbReference>
<dbReference type="Pfam" id="PF03816">
    <property type="entry name" value="LytR_cpsA_psr"/>
    <property type="match status" value="1"/>
</dbReference>
<organism evidence="4 5">
    <name type="scientific">Paenibacillus puldeungensis</name>
    <dbReference type="NCBI Taxonomy" id="696536"/>
    <lineage>
        <taxon>Bacteria</taxon>
        <taxon>Bacillati</taxon>
        <taxon>Bacillota</taxon>
        <taxon>Bacilli</taxon>
        <taxon>Bacillales</taxon>
        <taxon>Paenibacillaceae</taxon>
        <taxon>Paenibacillus</taxon>
    </lineage>
</organism>
<gene>
    <name evidence="4" type="ORF">ACFQ3W_09640</name>
</gene>
<evidence type="ECO:0000313" key="5">
    <source>
        <dbReference type="Proteomes" id="UP001597262"/>
    </source>
</evidence>
<dbReference type="RefSeq" id="WP_379319005.1">
    <property type="nucleotide sequence ID" value="NZ_JBHTLM010000005.1"/>
</dbReference>
<reference evidence="5" key="1">
    <citation type="journal article" date="2019" name="Int. J. Syst. Evol. Microbiol.">
        <title>The Global Catalogue of Microorganisms (GCM) 10K type strain sequencing project: providing services to taxonomists for standard genome sequencing and annotation.</title>
        <authorList>
            <consortium name="The Broad Institute Genomics Platform"/>
            <consortium name="The Broad Institute Genome Sequencing Center for Infectious Disease"/>
            <person name="Wu L."/>
            <person name="Ma J."/>
        </authorList>
    </citation>
    <scope>NUCLEOTIDE SEQUENCE [LARGE SCALE GENOMIC DNA]</scope>
    <source>
        <strain evidence="5">CCUG 59189</strain>
    </source>
</reference>
<feature type="compositionally biased region" description="Polar residues" evidence="2">
    <location>
        <begin position="346"/>
        <end position="361"/>
    </location>
</feature>
<dbReference type="InterPro" id="IPR050922">
    <property type="entry name" value="LytR/CpsA/Psr_CW_biosynth"/>
</dbReference>
<comment type="similarity">
    <text evidence="1">Belongs to the LytR/CpsA/Psr (LCP) family.</text>
</comment>
<comment type="caution">
    <text evidence="4">The sequence shown here is derived from an EMBL/GenBank/DDBJ whole genome shotgun (WGS) entry which is preliminary data.</text>
</comment>
<dbReference type="PANTHER" id="PTHR33392:SF6">
    <property type="entry name" value="POLYISOPRENYL-TEICHOIC ACID--PEPTIDOGLYCAN TEICHOIC ACID TRANSFERASE TAGU"/>
    <property type="match status" value="1"/>
</dbReference>
<name>A0ABW3RXH1_9BACL</name>
<evidence type="ECO:0000313" key="4">
    <source>
        <dbReference type="EMBL" id="MFD1176561.1"/>
    </source>
</evidence>
<dbReference type="InterPro" id="IPR004474">
    <property type="entry name" value="LytR_CpsA_psr"/>
</dbReference>
<dbReference type="PANTHER" id="PTHR33392">
    <property type="entry name" value="POLYISOPRENYL-TEICHOIC ACID--PEPTIDOGLYCAN TEICHOIC ACID TRANSFERASE TAGU"/>
    <property type="match status" value="1"/>
</dbReference>
<dbReference type="Proteomes" id="UP001597262">
    <property type="component" value="Unassembled WGS sequence"/>
</dbReference>
<accession>A0ABW3RXH1</accession>
<protein>
    <submittedName>
        <fullName evidence="4">LCP family protein</fullName>
    </submittedName>
</protein>
<feature type="domain" description="Cell envelope-related transcriptional attenuator" evidence="3">
    <location>
        <begin position="97"/>
        <end position="242"/>
    </location>
</feature>
<keyword evidence="5" id="KW-1185">Reference proteome</keyword>
<dbReference type="EMBL" id="JBHTLM010000005">
    <property type="protein sequence ID" value="MFD1176561.1"/>
    <property type="molecule type" value="Genomic_DNA"/>
</dbReference>
<evidence type="ECO:0000259" key="3">
    <source>
        <dbReference type="Pfam" id="PF03816"/>
    </source>
</evidence>